<dbReference type="Proteomes" id="UP000596660">
    <property type="component" value="Unplaced"/>
</dbReference>
<protein>
    <submittedName>
        <fullName evidence="2">Uncharacterized protein</fullName>
    </submittedName>
</protein>
<reference evidence="2" key="1">
    <citation type="journal article" date="2017" name="Nature">
        <title>The genome of Chenopodium quinoa.</title>
        <authorList>
            <person name="Jarvis D.E."/>
            <person name="Ho Y.S."/>
            <person name="Lightfoot D.J."/>
            <person name="Schmoeckel S.M."/>
            <person name="Li B."/>
            <person name="Borm T.J.A."/>
            <person name="Ohyanagi H."/>
            <person name="Mineta K."/>
            <person name="Michell C.T."/>
            <person name="Saber N."/>
            <person name="Kharbatia N.M."/>
            <person name="Rupper R.R."/>
            <person name="Sharp A.R."/>
            <person name="Dally N."/>
            <person name="Boughton B.A."/>
            <person name="Woo Y.H."/>
            <person name="Gao G."/>
            <person name="Schijlen E.G.W.M."/>
            <person name="Guo X."/>
            <person name="Momin A.A."/>
            <person name="Negrao S."/>
            <person name="Al-Babili S."/>
            <person name="Gehring C."/>
            <person name="Roessner U."/>
            <person name="Jung C."/>
            <person name="Murphy K."/>
            <person name="Arold S.T."/>
            <person name="Gojobori T."/>
            <person name="van der Linden C.G."/>
            <person name="van Loo E.N."/>
            <person name="Jellen E.N."/>
            <person name="Maughan P.J."/>
            <person name="Tester M."/>
        </authorList>
    </citation>
    <scope>NUCLEOTIDE SEQUENCE [LARGE SCALE GENOMIC DNA]</scope>
    <source>
        <strain evidence="2">cv. PI 614886</strain>
    </source>
</reference>
<proteinExistence type="predicted"/>
<evidence type="ECO:0000313" key="3">
    <source>
        <dbReference type="Proteomes" id="UP000596660"/>
    </source>
</evidence>
<reference evidence="2" key="2">
    <citation type="submission" date="2021-03" db="UniProtKB">
        <authorList>
            <consortium name="EnsemblPlants"/>
        </authorList>
    </citation>
    <scope>IDENTIFICATION</scope>
</reference>
<evidence type="ECO:0000256" key="1">
    <source>
        <dbReference type="SAM" id="MobiDB-lite"/>
    </source>
</evidence>
<dbReference type="AlphaFoldDB" id="A0A803MDE8"/>
<feature type="region of interest" description="Disordered" evidence="1">
    <location>
        <begin position="1"/>
        <end position="48"/>
    </location>
</feature>
<dbReference type="Gramene" id="AUR62027491-RA">
    <property type="protein sequence ID" value="AUR62027491-RA:cds"/>
    <property type="gene ID" value="AUR62027491"/>
</dbReference>
<evidence type="ECO:0000313" key="2">
    <source>
        <dbReference type="EnsemblPlants" id="AUR62027491-RA:cds"/>
    </source>
</evidence>
<sequence>MNDHIIYDEPIISPEGTEDKCTPEEEANVHTQEEEAGDPEPTVDNNNVSTMESGFQVVEKKRSLVWPEFLTFECLTRRNLVMGNRAQFANVAKKNPS</sequence>
<organism evidence="2 3">
    <name type="scientific">Chenopodium quinoa</name>
    <name type="common">Quinoa</name>
    <dbReference type="NCBI Taxonomy" id="63459"/>
    <lineage>
        <taxon>Eukaryota</taxon>
        <taxon>Viridiplantae</taxon>
        <taxon>Streptophyta</taxon>
        <taxon>Embryophyta</taxon>
        <taxon>Tracheophyta</taxon>
        <taxon>Spermatophyta</taxon>
        <taxon>Magnoliopsida</taxon>
        <taxon>eudicotyledons</taxon>
        <taxon>Gunneridae</taxon>
        <taxon>Pentapetalae</taxon>
        <taxon>Caryophyllales</taxon>
        <taxon>Chenopodiaceae</taxon>
        <taxon>Chenopodioideae</taxon>
        <taxon>Atripliceae</taxon>
        <taxon>Chenopodium</taxon>
    </lineage>
</organism>
<name>A0A803MDE8_CHEQI</name>
<accession>A0A803MDE8</accession>
<keyword evidence="3" id="KW-1185">Reference proteome</keyword>
<feature type="compositionally biased region" description="Basic and acidic residues" evidence="1">
    <location>
        <begin position="17"/>
        <end position="33"/>
    </location>
</feature>
<dbReference type="EnsemblPlants" id="AUR62027491-RA">
    <property type="protein sequence ID" value="AUR62027491-RA:cds"/>
    <property type="gene ID" value="AUR62027491"/>
</dbReference>